<proteinExistence type="predicted"/>
<feature type="coiled-coil region" evidence="1">
    <location>
        <begin position="1198"/>
        <end position="1232"/>
    </location>
</feature>
<reference evidence="2" key="1">
    <citation type="submission" date="2022-09" db="EMBL/GenBank/DDBJ databases">
        <title>genome sequence of Deinococcus rubellus.</title>
        <authorList>
            <person name="Srinivasan S."/>
        </authorList>
    </citation>
    <scope>NUCLEOTIDE SEQUENCE</scope>
    <source>
        <strain evidence="2">Ant6</strain>
    </source>
</reference>
<evidence type="ECO:0000313" key="3">
    <source>
        <dbReference type="Proteomes" id="UP001060261"/>
    </source>
</evidence>
<evidence type="ECO:0008006" key="4">
    <source>
        <dbReference type="Google" id="ProtNLM"/>
    </source>
</evidence>
<dbReference type="RefSeq" id="WP_260560476.1">
    <property type="nucleotide sequence ID" value="NZ_BAABEC010000167.1"/>
</dbReference>
<name>A0ABY5YHN2_9DEIO</name>
<gene>
    <name evidence="2" type="ORF">N0D28_00535</name>
</gene>
<keyword evidence="3" id="KW-1185">Reference proteome</keyword>
<protein>
    <recommendedName>
        <fullName evidence="4">Phage tail tape measure protein</fullName>
    </recommendedName>
</protein>
<organism evidence="2 3">
    <name type="scientific">Deinococcus rubellus</name>
    <dbReference type="NCBI Taxonomy" id="1889240"/>
    <lineage>
        <taxon>Bacteria</taxon>
        <taxon>Thermotogati</taxon>
        <taxon>Deinococcota</taxon>
        <taxon>Deinococci</taxon>
        <taxon>Deinococcales</taxon>
        <taxon>Deinococcaceae</taxon>
        <taxon>Deinococcus</taxon>
    </lineage>
</organism>
<evidence type="ECO:0000256" key="1">
    <source>
        <dbReference type="SAM" id="Coils"/>
    </source>
</evidence>
<evidence type="ECO:0000313" key="2">
    <source>
        <dbReference type="EMBL" id="UWX64201.1"/>
    </source>
</evidence>
<accession>A0ABY5YHN2</accession>
<dbReference type="Proteomes" id="UP001060261">
    <property type="component" value="Chromosome"/>
</dbReference>
<dbReference type="EMBL" id="CP104213">
    <property type="protein sequence ID" value="UWX64201.1"/>
    <property type="molecule type" value="Genomic_DNA"/>
</dbReference>
<sequence>MLIPSSVGSAFLDITASTAKALTALKILATEGLAILKPLGMPIDVKVNSAALAKLEGSLPKIEAELKLLSTPVNLQIASTPLVNLERLATETSATLKTLSRPVVVPVQAAGVSAVQAQIGGLFTGLSAEAKTSAAASAQWWSMALKEQAAEAKTTAAVQGTAAREAAQAAQVASREAAAAAKLAATAQVQAAREGATAAETYAREQAETVTAMQVRIQAAVRLSSEESALSAKRSASAFVQAAAEEKAALDAQTLANRQALDGVALAYQRVRTAADKAFAQASGWTQQRDAAIQYQAGMKGVEAELDRVTQRAGLTEKELTRLSALQARIAREQATLEGKVNTLGISGNLQNALKSLGGLAPLLSLIPGPLGMISLGFTTLSGSLGAAGGAAEGLMARLGPVLLIAAPLVAVGAAVLGVGKAIADGIHNAADLEQQLAMVGTTAHLTHDQVMGFDQAMTALSSTLPITKDQLNEIALGAARLGVHGQTDLVQFTKAMAQMAVIMREPSGAMTNLTETSQELVKFLRATDTDGVKPFNQRLNETVRTLVALKTSVGSTIPEILNMASYFASFAKETHFTEAGILAISAALIGTGAKAQAAGHAIVDLDLHMQKAADEGGKAAGNWSKLLGVTVSKFDDMVHHSPEQAILLLSQRIDGAIKAGVPLPVLLESIDAKGKRLIQTVTEMAAGHRTLAQALAIAITAEEDKKRLDDMVAESTNNYKDKTTELKNSLHAASQAIGMQFLPMLEQAVNWLHNNREAIGQVAAGVVLFGQTLVGIGQVAIGFGETIAAPFIGLVVTVRSAVSETKTAVAQMVADLKTMLGDLGDAWTKFLHGDLSGAAASLAVAGQAGINSVGHAGQAASTVAMSYSNTTMPLLQTANNTIGAGFSRIGDNLPGTDAWNKTAKEATGSFKLLNDQMTATTKVAATQLDPALAALGSTAQKLSDKQLAALIVQAQKLQDAFDKAQPGTVAYIHAKDALDAFRKSSEGAASALDSLGSKRGSPITVADINTLNDYKASLKGMTMQQLESERATQTSLGDKAKLRAVLTAEAELTRQQAAESKKLATQLASETATRTTLVAAIRQHIAAFQLQADAGKVTAASQLAFNQQMDRYQAQLQKLPSELQGGTQALFDQAKAISDSTAGQVKAASVHQTTGIELIKLRDALKGATVETLKLKLADAEASMDRGRSTLIHQLLNKALADQAAASKKAAAEAKKQADEAKRQGETAEHLNTQITDLNAKFQLQTEQHKVTEQSALHFEQALGKLRDKVNDLPPALQGSLKSLLDQGDALQKTGKAAADTAVQQAAYAVRLKALKQEVDGLTLSELVGYRARLVSNGADQTKLDLLDKQIAKLQQAHDAGEALLGQSQATTQQASTDSTINTYAEKKQEAGQNLAQLLQIEKDYGSQVLAVKNAQARKEADAQSLKTAAEFDKAILAASRDTELQTQLRAQKVFALAAIETGYSNTQQANTTAQNQALQSAQRSFDSAVLTQDWAHRKLLLQDAVQGAADSFAQAENDQKDQLAVADLTVQQKLDILTASGPKLAQAKRDQVLAQRQAEIDSENASFADATMAATDQGLSLEKVKADHLTRLTDIDHQYGDGLKKDGAVLATYLLTQQKDLASAQTAVTKAAAAQQKIDDEAVAAGKKQAAQAADTLVKALATQDRASRRLQLQEALKSAQDATAVQENAQRDELTADDLTAQGKLAIIEKYKPLLAAAKVSEINASRAAELDAEKATYADEKQAATEQGLSLEIVEKDHAARLSAISREYGDGQKLQGKALSDYLAQLRKDELAAQTQAVKQTAADLKQQSADNKQAVETIIQDALAGLSTLDGQQRQTLRQTFMGLRDTYALIGPAGEAAVQQLDKAITQVDQLGDKVRAAAAKLIADPAKVTGELHTGLAKIGTPDGAGEARDQAVATFATLRKTYSDGIDEITLKLKEFEGHPLTLDEVKTKAGLEATVTLFTGFLAQIDGKATAAGNKAAAAFTDAASDAEQSANLELSKSQKAAGLITDAGYQQALQSYATYMHSRLTRFQVGTKEYSQAQIEAFKADQAAIQNNQSKLDAQATAALAKAKQLAASITKNGGDGTSVYEAGLKVGLAYWQGRLKALTGTDEQTQAEKAAIQSTIDQLGQEIEGLVHDSPLTRALDEASKLLGSLNLVADLSNLGPSIAAVQAQIQVDKQLGDASLSAIQAHESLVSTLLSSKTTDQVGTVILGSLDSLSAYFKAGGGSKGILAGASAFVGALGDVFKTGDENVDRVTTAFVQGVQGVIGALAKGDWVGAAIAAVATVVSTILNIIQGAARSLAKSKQDIENATKDIKFFDLGKYAVTETYRGGFLGLQKLSRSIIDQTAIDIAKSLGDAIYQGISTGMLDGIKAGKMSFADLGIDLKKTLGTQILQGLIDGFLKGAVMQAALQPFLDAYITAMKAGDAKGLAAAAEGIQNAAVKANAQLQAFYQNVLVPTATSLGVFGTSGTAPVATPAPAPGSNLQPISSTAVAALPSAQSQLGINPATAAGVSVTTASLDQLNSTLLTVGPQIAGGGSDIRSGGAANLQAAAMNVAAANQIGRLLSQASGPNWANSNRQS</sequence>
<keyword evidence="1" id="KW-0175">Coiled coil</keyword>